<dbReference type="PANTHER" id="PTHR33630">
    <property type="entry name" value="CUTINASE RV1984C-RELATED-RELATED"/>
    <property type="match status" value="1"/>
</dbReference>
<dbReference type="InterPro" id="IPR029058">
    <property type="entry name" value="AB_hydrolase_fold"/>
</dbReference>
<dbReference type="GO" id="GO:0052689">
    <property type="term" value="F:carboxylic ester hydrolase activity"/>
    <property type="evidence" value="ECO:0007669"/>
    <property type="project" value="UniProtKB-ARBA"/>
</dbReference>
<evidence type="ECO:0000313" key="5">
    <source>
        <dbReference type="Proteomes" id="UP000007431"/>
    </source>
</evidence>
<sequence length="211" mass="21731">MLLLAALLVLCAGAAALAIPVDPRAACAPVMLIHAPGTSQQGLDSVGEPLAAGLAREIPGLTSLGLPYNTSAEYLVTPAQGASLLADTLASLHTERVLKGGDGSASLDLSDEEKGKVCGVSVFGDPYDEDGILGLLGLDDGEMLYVCNVYTEAKISKDWPIQDPVVGGNVIEFCNKNDIFCDGGLDVDAHRAYPTDGSVDKAVAFLAPLCS</sequence>
<dbReference type="SUPFAM" id="SSF53474">
    <property type="entry name" value="alpha/beta-Hydrolases"/>
    <property type="match status" value="1"/>
</dbReference>
<accession>D8PQN9</accession>
<dbReference type="VEuPathDB" id="FungiDB:SCHCODRAFT_02157919"/>
<dbReference type="Pfam" id="PF01083">
    <property type="entry name" value="Cutinase"/>
    <property type="match status" value="1"/>
</dbReference>
<feature type="chain" id="PRO_5003120244" description="Carbohydrate esterase family 5 protein" evidence="3">
    <location>
        <begin position="19"/>
        <end position="211"/>
    </location>
</feature>
<keyword evidence="5" id="KW-1185">Reference proteome</keyword>
<dbReference type="HOGENOM" id="CLU_040058_3_3_1"/>
<protein>
    <recommendedName>
        <fullName evidence="6">Carbohydrate esterase family 5 protein</fullName>
    </recommendedName>
</protein>
<dbReference type="EMBL" id="GL377302">
    <property type="protein sequence ID" value="EFJ03771.1"/>
    <property type="molecule type" value="Genomic_DNA"/>
</dbReference>
<keyword evidence="2" id="KW-1015">Disulfide bond</keyword>
<gene>
    <name evidence="4" type="ORF">SCHCODRAFT_104032</name>
</gene>
<evidence type="ECO:0008006" key="6">
    <source>
        <dbReference type="Google" id="ProtNLM"/>
    </source>
</evidence>
<dbReference type="eggNOG" id="ENOG502S6TR">
    <property type="taxonomic scope" value="Eukaryota"/>
</dbReference>
<dbReference type="PANTHER" id="PTHR33630:SF9">
    <property type="entry name" value="CUTINASE 4"/>
    <property type="match status" value="1"/>
</dbReference>
<feature type="non-terminal residue" evidence="4">
    <location>
        <position position="211"/>
    </location>
</feature>
<keyword evidence="1" id="KW-0378">Hydrolase</keyword>
<dbReference type="InterPro" id="IPR000675">
    <property type="entry name" value="Cutinase/axe"/>
</dbReference>
<evidence type="ECO:0000256" key="2">
    <source>
        <dbReference type="ARBA" id="ARBA00023157"/>
    </source>
</evidence>
<feature type="signal peptide" evidence="3">
    <location>
        <begin position="1"/>
        <end position="18"/>
    </location>
</feature>
<proteinExistence type="predicted"/>
<reference evidence="4 5" key="1">
    <citation type="journal article" date="2010" name="Nat. Biotechnol.">
        <title>Genome sequence of the model mushroom Schizophyllum commune.</title>
        <authorList>
            <person name="Ohm R.A."/>
            <person name="de Jong J.F."/>
            <person name="Lugones L.G."/>
            <person name="Aerts A."/>
            <person name="Kothe E."/>
            <person name="Stajich J.E."/>
            <person name="de Vries R.P."/>
            <person name="Record E."/>
            <person name="Levasseur A."/>
            <person name="Baker S.E."/>
            <person name="Bartholomew K.A."/>
            <person name="Coutinho P.M."/>
            <person name="Erdmann S."/>
            <person name="Fowler T.J."/>
            <person name="Gathman A.C."/>
            <person name="Lombard V."/>
            <person name="Henrissat B."/>
            <person name="Knabe N."/>
            <person name="Kuees U."/>
            <person name="Lilly W.W."/>
            <person name="Lindquist E."/>
            <person name="Lucas S."/>
            <person name="Magnuson J.K."/>
            <person name="Piumi F."/>
            <person name="Raudaskoski M."/>
            <person name="Salamov A."/>
            <person name="Schmutz J."/>
            <person name="Schwarze F.W.M.R."/>
            <person name="vanKuyk P.A."/>
            <person name="Horton J.S."/>
            <person name="Grigoriev I.V."/>
            <person name="Woesten H.A.B."/>
        </authorList>
    </citation>
    <scope>NUCLEOTIDE SEQUENCE [LARGE SCALE GENOMIC DNA]</scope>
    <source>
        <strain evidence="5">H4-8 / FGSC 9210</strain>
    </source>
</reference>
<evidence type="ECO:0000256" key="1">
    <source>
        <dbReference type="ARBA" id="ARBA00022801"/>
    </source>
</evidence>
<evidence type="ECO:0000313" key="4">
    <source>
        <dbReference type="EMBL" id="EFJ03771.1"/>
    </source>
</evidence>
<organism evidence="5">
    <name type="scientific">Schizophyllum commune (strain H4-8 / FGSC 9210)</name>
    <name type="common">Split gill fungus</name>
    <dbReference type="NCBI Taxonomy" id="578458"/>
    <lineage>
        <taxon>Eukaryota</taxon>
        <taxon>Fungi</taxon>
        <taxon>Dikarya</taxon>
        <taxon>Basidiomycota</taxon>
        <taxon>Agaricomycotina</taxon>
        <taxon>Agaricomycetes</taxon>
        <taxon>Agaricomycetidae</taxon>
        <taxon>Agaricales</taxon>
        <taxon>Schizophyllaceae</taxon>
        <taxon>Schizophyllum</taxon>
    </lineage>
</organism>
<evidence type="ECO:0000256" key="3">
    <source>
        <dbReference type="SAM" id="SignalP"/>
    </source>
</evidence>
<dbReference type="Gene3D" id="3.40.50.1820">
    <property type="entry name" value="alpha/beta hydrolase"/>
    <property type="match status" value="1"/>
</dbReference>
<dbReference type="AlphaFoldDB" id="D8PQN9"/>
<dbReference type="InParanoid" id="D8PQN9"/>
<dbReference type="SMART" id="SM01110">
    <property type="entry name" value="Cutinase"/>
    <property type="match status" value="1"/>
</dbReference>
<dbReference type="Proteomes" id="UP000007431">
    <property type="component" value="Unassembled WGS sequence"/>
</dbReference>
<name>D8PQN9_SCHCM</name>
<keyword evidence="3" id="KW-0732">Signal</keyword>